<organism evidence="1 2">
    <name type="scientific">Halorarum salinum</name>
    <dbReference type="NCBI Taxonomy" id="2743089"/>
    <lineage>
        <taxon>Archaea</taxon>
        <taxon>Methanobacteriati</taxon>
        <taxon>Methanobacteriota</taxon>
        <taxon>Stenosarchaea group</taxon>
        <taxon>Halobacteria</taxon>
        <taxon>Halobacteriales</taxon>
        <taxon>Haloferacaceae</taxon>
        <taxon>Halorarum</taxon>
    </lineage>
</organism>
<reference evidence="1 2" key="1">
    <citation type="submission" date="2020-06" db="EMBL/GenBank/DDBJ databases">
        <title>NJ-3-1, isolated from saline soil.</title>
        <authorList>
            <person name="Cui H.L."/>
            <person name="Shi X."/>
        </authorList>
    </citation>
    <scope>NUCLEOTIDE SEQUENCE [LARGE SCALE GENOMIC DNA]</scope>
    <source>
        <strain evidence="1 2">NJ-3-1</strain>
    </source>
</reference>
<proteinExistence type="predicted"/>
<evidence type="ECO:0008006" key="3">
    <source>
        <dbReference type="Google" id="ProtNLM"/>
    </source>
</evidence>
<dbReference type="AlphaFoldDB" id="A0A7D5LAK9"/>
<dbReference type="Pfam" id="PF10778">
    <property type="entry name" value="DehI"/>
    <property type="match status" value="1"/>
</dbReference>
<dbReference type="Proteomes" id="UP000509626">
    <property type="component" value="Chromosome"/>
</dbReference>
<dbReference type="GeneID" id="56038014"/>
<dbReference type="InterPro" id="IPR019714">
    <property type="entry name" value="2-haloacid_dehalogenase_DehI"/>
</dbReference>
<gene>
    <name evidence="1" type="ORF">HUG12_11105</name>
</gene>
<keyword evidence="2" id="KW-1185">Reference proteome</keyword>
<dbReference type="GO" id="GO:0019120">
    <property type="term" value="F:hydrolase activity, acting on acid halide bonds, in C-halide compounds"/>
    <property type="evidence" value="ECO:0007669"/>
    <property type="project" value="InterPro"/>
</dbReference>
<accession>A0A7D5LAK9</accession>
<dbReference type="RefSeq" id="WP_179268831.1">
    <property type="nucleotide sequence ID" value="NZ_CP058579.1"/>
</dbReference>
<sequence>MDTSAQLYESDATGWREGLYADVRHVFRAPFVNWIVRTATANHPELTRHLWGQVKPAFLTRAFAETSVAYRDAVLSALEDLPAYRRGTLGLPPSEERELRAQVETFDVVAPRLAVLFDLVDRSMSGGAVGSAPPDDPATAAPFPEHLDADRGAEPSMIAADEVDPEAADAIAGIRSFHGFDDGFPSIYRCLAQWPGFLARLWEDVRPAFESDAFDAAVDAADDVVGGYVDELAYRPALSTEALTAAGFDREAIDEVAGLFREFNAGPVETVLPALPAFATTLGVAGQRRI</sequence>
<dbReference type="InterPro" id="IPR029032">
    <property type="entry name" value="AhpD-like"/>
</dbReference>
<protein>
    <recommendedName>
        <fullName evidence="3">Halocarboxylic acid dehydrogenase DehI</fullName>
    </recommendedName>
</protein>
<name>A0A7D5LAK9_9EURY</name>
<dbReference type="EMBL" id="CP058579">
    <property type="protein sequence ID" value="QLG62246.1"/>
    <property type="molecule type" value="Genomic_DNA"/>
</dbReference>
<evidence type="ECO:0000313" key="1">
    <source>
        <dbReference type="EMBL" id="QLG62246.1"/>
    </source>
</evidence>
<dbReference type="OrthoDB" id="338740at2157"/>
<evidence type="ECO:0000313" key="2">
    <source>
        <dbReference type="Proteomes" id="UP000509626"/>
    </source>
</evidence>
<dbReference type="Gene3D" id="1.20.1290.10">
    <property type="entry name" value="AhpD-like"/>
    <property type="match status" value="1"/>
</dbReference>
<dbReference type="KEGG" id="halu:HUG12_11105"/>